<keyword evidence="2" id="KW-1185">Reference proteome</keyword>
<organism evidence="1 2">
    <name type="scientific">Aspergillus calidoustus</name>
    <dbReference type="NCBI Taxonomy" id="454130"/>
    <lineage>
        <taxon>Eukaryota</taxon>
        <taxon>Fungi</taxon>
        <taxon>Dikarya</taxon>
        <taxon>Ascomycota</taxon>
        <taxon>Pezizomycotina</taxon>
        <taxon>Eurotiomycetes</taxon>
        <taxon>Eurotiomycetidae</taxon>
        <taxon>Eurotiales</taxon>
        <taxon>Aspergillaceae</taxon>
        <taxon>Aspergillus</taxon>
        <taxon>Aspergillus subgen. Nidulantes</taxon>
    </lineage>
</organism>
<name>A0A0U5GMZ4_ASPCI</name>
<evidence type="ECO:0000313" key="2">
    <source>
        <dbReference type="Proteomes" id="UP000054771"/>
    </source>
</evidence>
<protein>
    <submittedName>
        <fullName evidence="1">Uncharacterized protein</fullName>
    </submittedName>
</protein>
<gene>
    <name evidence="1" type="ORF">ASPCAL07558</name>
</gene>
<dbReference type="EMBL" id="CDMC01000006">
    <property type="protein sequence ID" value="CEN60886.1"/>
    <property type="molecule type" value="Genomic_DNA"/>
</dbReference>
<sequence>MIAPLAIFPPCIGGTGSPPRVSRVDSKKCGVTMPRPSVADARDSGHVRQSMLLHNSKNLPNITQCFYHPAPFTRSTTRFRPYRGQKHNPAALLACSHFMETDLPEKSATAKSLHSELWLWLSLFRLTLSPTYGTDLKPLLDENFPGTEYPYIELFQAHRVSQTSRDIRRYSWTKRKKTSAAGFEPALPKELDFKSNVLTTPPC</sequence>
<reference evidence="2" key="1">
    <citation type="journal article" date="2016" name="Genome Announc.">
        <title>Draft genome sequences of fungus Aspergillus calidoustus.</title>
        <authorList>
            <person name="Horn F."/>
            <person name="Linde J."/>
            <person name="Mattern D.J."/>
            <person name="Walther G."/>
            <person name="Guthke R."/>
            <person name="Scherlach K."/>
            <person name="Martin K."/>
            <person name="Brakhage A.A."/>
            <person name="Petzke L."/>
            <person name="Valiante V."/>
        </authorList>
    </citation>
    <scope>NUCLEOTIDE SEQUENCE [LARGE SCALE GENOMIC DNA]</scope>
    <source>
        <strain evidence="2">SF006504</strain>
    </source>
</reference>
<dbReference type="AlphaFoldDB" id="A0A0U5GMZ4"/>
<proteinExistence type="predicted"/>
<accession>A0A0U5GMZ4</accession>
<dbReference type="Proteomes" id="UP000054771">
    <property type="component" value="Unassembled WGS sequence"/>
</dbReference>
<evidence type="ECO:0000313" key="1">
    <source>
        <dbReference type="EMBL" id="CEN60886.1"/>
    </source>
</evidence>